<reference evidence="2" key="1">
    <citation type="submission" date="2025-08" db="UniProtKB">
        <authorList>
            <consortium name="RefSeq"/>
        </authorList>
    </citation>
    <scope>IDENTIFICATION</scope>
</reference>
<evidence type="ECO:0000313" key="2">
    <source>
        <dbReference type="RefSeq" id="XP_045145264.1"/>
    </source>
</evidence>
<dbReference type="Proteomes" id="UP000694863">
    <property type="component" value="Unplaced"/>
</dbReference>
<sequence length="271" mass="30337">MFVLLLTLSLGAQLRQTAALFTVTVPREHYVVDHGSNVTLECDFDTGGPVDLGALTAQLQKMKNNTALPNEKAVLLQEPLDQGQALFHIARVLVSDAGRYRCLIVHKDAWDYKYLTLEVRASYKHISTSVHKVPGTDEVELTCQAEGYPLAEVIWPNVSIPANTSHTKTPEGLYWVTSVLQLKPQPGQNFSCAIWNVKLKEWTWAIIDLGDLRTPKSPTSPLLLIPIFIVVFLLLTLMIVRRKRLCQKLSPRKDLTERSAAGKRKDGSRDI</sequence>
<evidence type="ECO:0000313" key="1">
    <source>
        <dbReference type="Proteomes" id="UP000694863"/>
    </source>
</evidence>
<accession>A0AC55D0J5</accession>
<name>A0AC55D0J5_ECHTE</name>
<proteinExistence type="predicted"/>
<dbReference type="RefSeq" id="XP_045145264.1">
    <property type="nucleotide sequence ID" value="XM_045289329.1"/>
</dbReference>
<keyword evidence="1" id="KW-1185">Reference proteome</keyword>
<organism evidence="1 2">
    <name type="scientific">Echinops telfairi</name>
    <name type="common">Lesser hedgehog tenrec</name>
    <dbReference type="NCBI Taxonomy" id="9371"/>
    <lineage>
        <taxon>Eukaryota</taxon>
        <taxon>Metazoa</taxon>
        <taxon>Chordata</taxon>
        <taxon>Craniata</taxon>
        <taxon>Vertebrata</taxon>
        <taxon>Euteleostomi</taxon>
        <taxon>Mammalia</taxon>
        <taxon>Eutheria</taxon>
        <taxon>Afrotheria</taxon>
        <taxon>Tenrecidae</taxon>
        <taxon>Tenrecinae</taxon>
        <taxon>Echinops</taxon>
    </lineage>
</organism>
<protein>
    <submittedName>
        <fullName evidence="2">Programmed cell death 1 ligand 2 isoform X1</fullName>
    </submittedName>
</protein>
<gene>
    <name evidence="2" type="primary">PDCD1LG2</name>
</gene>